<name>A0ABN0DIV2_9VIBR</name>
<gene>
    <name evidence="4" type="ORF">VITU9109_05970</name>
</gene>
<dbReference type="Proteomes" id="UP000003836">
    <property type="component" value="Unassembled WGS sequence"/>
</dbReference>
<comment type="caution">
    <text evidence="4">The sequence shown here is derived from an EMBL/GenBank/DDBJ whole genome shotgun (WGS) entry which is preliminary data.</text>
</comment>
<evidence type="ECO:0000259" key="2">
    <source>
        <dbReference type="Pfam" id="PF00496"/>
    </source>
</evidence>
<dbReference type="InterPro" id="IPR025370">
    <property type="entry name" value="SgrR_HTH_N"/>
</dbReference>
<dbReference type="PANTHER" id="PTHR30290">
    <property type="entry name" value="PERIPLASMIC BINDING COMPONENT OF ABC TRANSPORTER"/>
    <property type="match status" value="1"/>
</dbReference>
<organism evidence="4 5">
    <name type="scientific">Vibrio tubiashii ATCC 19109</name>
    <dbReference type="NCBI Taxonomy" id="1051646"/>
    <lineage>
        <taxon>Bacteria</taxon>
        <taxon>Pseudomonadati</taxon>
        <taxon>Pseudomonadota</taxon>
        <taxon>Gammaproteobacteria</taxon>
        <taxon>Vibrionales</taxon>
        <taxon>Vibrionaceae</taxon>
        <taxon>Vibrio</taxon>
        <taxon>Vibrio oreintalis group</taxon>
    </lineage>
</organism>
<evidence type="ECO:0000259" key="3">
    <source>
        <dbReference type="Pfam" id="PF12793"/>
    </source>
</evidence>
<keyword evidence="1" id="KW-0238">DNA-binding</keyword>
<evidence type="ECO:0000256" key="1">
    <source>
        <dbReference type="ARBA" id="ARBA00023125"/>
    </source>
</evidence>
<dbReference type="SUPFAM" id="SSF53850">
    <property type="entry name" value="Periplasmic binding protein-like II"/>
    <property type="match status" value="1"/>
</dbReference>
<reference evidence="4 5" key="1">
    <citation type="journal article" date="2012" name="Int. J. Syst. Evol. Microbiol.">
        <title>Vibrio caribbeanicus sp. nov., isolated from the marine sponge Scleritoderma cyanea.</title>
        <authorList>
            <person name="Hoffmann M."/>
            <person name="Monday S.R."/>
            <person name="Allard M.W."/>
            <person name="Strain E.A."/>
            <person name="Whittaker P."/>
            <person name="Naum M."/>
            <person name="McCarthy P.J."/>
            <person name="Lopez J.V."/>
            <person name="Fischer M."/>
            <person name="Brown E.W."/>
        </authorList>
    </citation>
    <scope>NUCLEOTIDE SEQUENCE [LARGE SCALE GENOMIC DNA]</scope>
    <source>
        <strain evidence="4 5">ATCC 19109</strain>
    </source>
</reference>
<sequence length="447" mass="50973">MEDSGWISWQANSGRSKKASLSCLIEPIDACYAEAQRLADDGQVDELLSLLSFGGRDAGKELQMVLNGTNHTAKQSAYIPFHRAIEPLHPHNVQRRTERFLVMHAYQRLTQVENNELKGDVAYHWTTNTEGTVWRFHVRSHVQFHDGYPLLAQDIVRSLQGLASHQCWSGCYQHVEAVRKVSDSVVEVKLNRPDRHLPRLLARAEASIFRKASPDKLVGSGAFSVDVFSTNMLRLNRNPLYSHQVPILDRVEIWFYPDWAVSKQCSHNQIRLQMPESTTEVGSHYPAIFMLLSNEIRMQDTRLIAVEDTSNAQELLGKVAKSGDTTFAIGYGEYSQTADAMLCSIIEENDRYAAWLSFLLRLPFEALNLSDETLFAIQSQLDSIRSEPDIKASWQLLSDLKAWLDERQILTELKREYFQLEVSERLQGSKVDGFGWCPLSELWVTQD</sequence>
<dbReference type="Pfam" id="PF12793">
    <property type="entry name" value="SgrR_N"/>
    <property type="match status" value="1"/>
</dbReference>
<dbReference type="InterPro" id="IPR000914">
    <property type="entry name" value="SBP_5_dom"/>
</dbReference>
<evidence type="ECO:0000313" key="5">
    <source>
        <dbReference type="Proteomes" id="UP000003836"/>
    </source>
</evidence>
<evidence type="ECO:0008006" key="6">
    <source>
        <dbReference type="Google" id="ProtNLM"/>
    </source>
</evidence>
<accession>A0ABN0DIV2</accession>
<protein>
    <recommendedName>
        <fullName evidence="6">Peptide ABC transporter substrate-binding protein</fullName>
    </recommendedName>
</protein>
<feature type="domain" description="Solute-binding protein family 5" evidence="2">
    <location>
        <begin position="116"/>
        <end position="262"/>
    </location>
</feature>
<dbReference type="PANTHER" id="PTHR30290:SF72">
    <property type="entry name" value="HTH-TYPE TRANSCRIPTIONAL REGULATOR SGRR"/>
    <property type="match status" value="1"/>
</dbReference>
<keyword evidence="5" id="KW-1185">Reference proteome</keyword>
<dbReference type="InterPro" id="IPR039424">
    <property type="entry name" value="SBP_5"/>
</dbReference>
<evidence type="ECO:0000313" key="4">
    <source>
        <dbReference type="EMBL" id="EGU57246.1"/>
    </source>
</evidence>
<dbReference type="Gene3D" id="3.40.190.10">
    <property type="entry name" value="Periplasmic binding protein-like II"/>
    <property type="match status" value="1"/>
</dbReference>
<dbReference type="Pfam" id="PF00496">
    <property type="entry name" value="SBP_bac_5"/>
    <property type="match status" value="1"/>
</dbReference>
<feature type="domain" description="Transcriptional regulator SgrR N-terminal HTH" evidence="3">
    <location>
        <begin position="1"/>
        <end position="66"/>
    </location>
</feature>
<proteinExistence type="predicted"/>
<dbReference type="EMBL" id="AFWI01000079">
    <property type="protein sequence ID" value="EGU57246.1"/>
    <property type="molecule type" value="Genomic_DNA"/>
</dbReference>